<keyword evidence="3" id="KW-0808">Transferase</keyword>
<dbReference type="Gene3D" id="3.30.40.10">
    <property type="entry name" value="Zinc/RING finger domain, C3HC4 (zinc finger)"/>
    <property type="match status" value="1"/>
</dbReference>
<evidence type="ECO:0000256" key="8">
    <source>
        <dbReference type="ARBA" id="ARBA00022833"/>
    </source>
</evidence>
<dbReference type="FunFam" id="3.30.40.10:FF:000117">
    <property type="entry name" value="Probable E3 ubiquitin-protein ligase makorin-1"/>
    <property type="match status" value="1"/>
</dbReference>
<dbReference type="PROSITE" id="PS00518">
    <property type="entry name" value="ZF_RING_1"/>
    <property type="match status" value="1"/>
</dbReference>
<dbReference type="InterPro" id="IPR000571">
    <property type="entry name" value="Znf_CCCH"/>
</dbReference>
<feature type="zinc finger region" description="C3H1-type" evidence="9">
    <location>
        <begin position="6"/>
        <end position="33"/>
    </location>
</feature>
<proteinExistence type="predicted"/>
<evidence type="ECO:0000313" key="13">
    <source>
        <dbReference type="Proteomes" id="UP001153636"/>
    </source>
</evidence>
<feature type="zinc finger region" description="C3H1-type" evidence="9">
    <location>
        <begin position="179"/>
        <end position="208"/>
    </location>
</feature>
<keyword evidence="5" id="KW-0677">Repeat</keyword>
<dbReference type="InterPro" id="IPR017907">
    <property type="entry name" value="Znf_RING_CS"/>
</dbReference>
<dbReference type="PANTHER" id="PTHR11224">
    <property type="entry name" value="MAKORIN-RELATED"/>
    <property type="match status" value="1"/>
</dbReference>
<evidence type="ECO:0000256" key="9">
    <source>
        <dbReference type="PROSITE-ProRule" id="PRU00723"/>
    </source>
</evidence>
<name>A0A9P0D5R1_9CUCU</name>
<dbReference type="Pfam" id="PF00642">
    <property type="entry name" value="zf-CCCH"/>
    <property type="match status" value="1"/>
</dbReference>
<dbReference type="OrthoDB" id="411372at2759"/>
<evidence type="ECO:0000259" key="10">
    <source>
        <dbReference type="PROSITE" id="PS50089"/>
    </source>
</evidence>
<dbReference type="Proteomes" id="UP001153636">
    <property type="component" value="Chromosome 8"/>
</dbReference>
<dbReference type="Gene3D" id="4.10.1000.10">
    <property type="entry name" value="Zinc finger, CCCH-type"/>
    <property type="match status" value="1"/>
</dbReference>
<dbReference type="EC" id="2.3.2.27" evidence="2"/>
<evidence type="ECO:0000256" key="5">
    <source>
        <dbReference type="ARBA" id="ARBA00022737"/>
    </source>
</evidence>
<comment type="catalytic activity">
    <reaction evidence="1">
        <text>S-ubiquitinyl-[E2 ubiquitin-conjugating enzyme]-L-cysteine + [acceptor protein]-L-lysine = [E2 ubiquitin-conjugating enzyme]-L-cysteine + N(6)-ubiquitinyl-[acceptor protein]-L-lysine.</text>
        <dbReference type="EC" id="2.3.2.27"/>
    </reaction>
</comment>
<reference evidence="12" key="1">
    <citation type="submission" date="2022-01" db="EMBL/GenBank/DDBJ databases">
        <authorList>
            <person name="King R."/>
        </authorList>
    </citation>
    <scope>NUCLEOTIDE SEQUENCE</scope>
</reference>
<dbReference type="PROSITE" id="PS50089">
    <property type="entry name" value="ZF_RING_2"/>
    <property type="match status" value="1"/>
</dbReference>
<dbReference type="SMART" id="SM00356">
    <property type="entry name" value="ZnF_C3H1"/>
    <property type="match status" value="2"/>
</dbReference>
<protein>
    <recommendedName>
        <fullName evidence="2">RING-type E3 ubiquitin transferase</fullName>
        <ecNumber evidence="2">2.3.2.27</ecNumber>
    </recommendedName>
</protein>
<evidence type="ECO:0000256" key="4">
    <source>
        <dbReference type="ARBA" id="ARBA00022723"/>
    </source>
</evidence>
<keyword evidence="7" id="KW-0833">Ubl conjugation pathway</keyword>
<dbReference type="InterPro" id="IPR013083">
    <property type="entry name" value="Znf_RING/FYVE/PHD"/>
</dbReference>
<evidence type="ECO:0000256" key="7">
    <source>
        <dbReference type="ARBA" id="ARBA00022786"/>
    </source>
</evidence>
<dbReference type="InterPro" id="IPR001841">
    <property type="entry name" value="Znf_RING"/>
</dbReference>
<keyword evidence="8 9" id="KW-0862">Zinc</keyword>
<organism evidence="12 13">
    <name type="scientific">Psylliodes chrysocephalus</name>
    <dbReference type="NCBI Taxonomy" id="3402493"/>
    <lineage>
        <taxon>Eukaryota</taxon>
        <taxon>Metazoa</taxon>
        <taxon>Ecdysozoa</taxon>
        <taxon>Arthropoda</taxon>
        <taxon>Hexapoda</taxon>
        <taxon>Insecta</taxon>
        <taxon>Pterygota</taxon>
        <taxon>Neoptera</taxon>
        <taxon>Endopterygota</taxon>
        <taxon>Coleoptera</taxon>
        <taxon>Polyphaga</taxon>
        <taxon>Cucujiformia</taxon>
        <taxon>Chrysomeloidea</taxon>
        <taxon>Chrysomelidae</taxon>
        <taxon>Galerucinae</taxon>
        <taxon>Alticini</taxon>
        <taxon>Psylliodes</taxon>
    </lineage>
</organism>
<gene>
    <name evidence="12" type="ORF">PSYICH_LOCUS14202</name>
</gene>
<dbReference type="PROSITE" id="PS50103">
    <property type="entry name" value="ZF_C3H1"/>
    <property type="match status" value="2"/>
</dbReference>
<dbReference type="InterPro" id="IPR045072">
    <property type="entry name" value="MKRN-like"/>
</dbReference>
<evidence type="ECO:0000256" key="6">
    <source>
        <dbReference type="ARBA" id="ARBA00022771"/>
    </source>
</evidence>
<dbReference type="GO" id="GO:0000209">
    <property type="term" value="P:protein polyubiquitination"/>
    <property type="evidence" value="ECO:0007669"/>
    <property type="project" value="InterPro"/>
</dbReference>
<accession>A0A9P0D5R1</accession>
<feature type="domain" description="C3H1-type" evidence="11">
    <location>
        <begin position="6"/>
        <end position="33"/>
    </location>
</feature>
<dbReference type="PANTHER" id="PTHR11224:SF10">
    <property type="entry name" value="IP09428P-RELATED"/>
    <property type="match status" value="1"/>
</dbReference>
<dbReference type="GO" id="GO:0008270">
    <property type="term" value="F:zinc ion binding"/>
    <property type="evidence" value="ECO:0007669"/>
    <property type="project" value="UniProtKB-KW"/>
</dbReference>
<evidence type="ECO:0000313" key="12">
    <source>
        <dbReference type="EMBL" id="CAH1114420.1"/>
    </source>
</evidence>
<keyword evidence="13" id="KW-1185">Reference proteome</keyword>
<feature type="domain" description="C3H1-type" evidence="11">
    <location>
        <begin position="179"/>
        <end position="208"/>
    </location>
</feature>
<evidence type="ECO:0000259" key="11">
    <source>
        <dbReference type="PROSITE" id="PS50103"/>
    </source>
</evidence>
<dbReference type="SMART" id="SM00184">
    <property type="entry name" value="RING"/>
    <property type="match status" value="1"/>
</dbReference>
<feature type="domain" description="RING-type" evidence="10">
    <location>
        <begin position="96"/>
        <end position="150"/>
    </location>
</feature>
<evidence type="ECO:0000256" key="1">
    <source>
        <dbReference type="ARBA" id="ARBA00000900"/>
    </source>
</evidence>
<evidence type="ECO:0000256" key="2">
    <source>
        <dbReference type="ARBA" id="ARBA00012483"/>
    </source>
</evidence>
<dbReference type="AlphaFoldDB" id="A0A9P0D5R1"/>
<keyword evidence="6 9" id="KW-0863">Zinc-finger</keyword>
<dbReference type="GO" id="GO:0061630">
    <property type="term" value="F:ubiquitin protein ligase activity"/>
    <property type="evidence" value="ECO:0007669"/>
    <property type="project" value="UniProtKB-EC"/>
</dbReference>
<sequence>MNIGILENRAICKFNLRGMCRFGNRCWNRHENPKKITEVKEVKKIEPKPIEEEGACALSLTKPKNGPLRELFGPSTSSAEEAIQLIKISESEEKVCGICFDTILKKINKSEQTFGILPNCNHCFCFACIRKWRQSKEFELDVCKSCPECRVASDFVYPSKVWLESKEEKLNFIDSQRQRMKKQDCKYFRKGRGKCPFGNTCLYLHALPNGKTLDVGPPSNRRRTPKGILESEAEILQQILFWINDDDNDDELILSDDEDDDEDFFFEYYDSTNDFEFDLALHNYINGSDDDSDFDFFR</sequence>
<dbReference type="EMBL" id="OV651820">
    <property type="protein sequence ID" value="CAH1114420.1"/>
    <property type="molecule type" value="Genomic_DNA"/>
</dbReference>
<dbReference type="SUPFAM" id="SSF57850">
    <property type="entry name" value="RING/U-box"/>
    <property type="match status" value="1"/>
</dbReference>
<evidence type="ECO:0000256" key="3">
    <source>
        <dbReference type="ARBA" id="ARBA00022679"/>
    </source>
</evidence>
<keyword evidence="4 9" id="KW-0479">Metal-binding</keyword>